<feature type="region of interest" description="Disordered" evidence="3">
    <location>
        <begin position="1"/>
        <end position="32"/>
    </location>
</feature>
<dbReference type="PANTHER" id="PTHR47151">
    <property type="entry name" value="LEU/ILE/VAL-BINDING ABC TRANSPORTER SUBUNIT"/>
    <property type="match status" value="1"/>
</dbReference>
<feature type="region of interest" description="Disordered" evidence="3">
    <location>
        <begin position="56"/>
        <end position="102"/>
    </location>
</feature>
<reference evidence="5" key="1">
    <citation type="submission" date="2022-01" db="EMBL/GenBank/DDBJ databases">
        <title>Genome-Based Taxonomic Classification of the Phylum Actinobacteria.</title>
        <authorList>
            <person name="Gao Y."/>
        </authorList>
    </citation>
    <scope>NUCLEOTIDE SEQUENCE</scope>
    <source>
        <strain evidence="5">KLBMP 8922</strain>
    </source>
</reference>
<dbReference type="PANTHER" id="PTHR47151:SF2">
    <property type="entry name" value="AMINO ACID BINDING PROTEIN"/>
    <property type="match status" value="1"/>
</dbReference>
<keyword evidence="2" id="KW-0732">Signal</keyword>
<dbReference type="Gene3D" id="3.40.50.2300">
    <property type="match status" value="2"/>
</dbReference>
<protein>
    <submittedName>
        <fullName evidence="5">Branched-chain amino acid ABC transporter substrate-binding protein</fullName>
    </submittedName>
</protein>
<evidence type="ECO:0000313" key="5">
    <source>
        <dbReference type="EMBL" id="MCF2527480.1"/>
    </source>
</evidence>
<feature type="domain" description="Leucine-binding protein" evidence="4">
    <location>
        <begin position="94"/>
        <end position="433"/>
    </location>
</feature>
<evidence type="ECO:0000259" key="4">
    <source>
        <dbReference type="Pfam" id="PF13458"/>
    </source>
</evidence>
<dbReference type="InterPro" id="IPR028081">
    <property type="entry name" value="Leu-bd"/>
</dbReference>
<dbReference type="AlphaFoldDB" id="A0AA41PY10"/>
<dbReference type="Proteomes" id="UP001165378">
    <property type="component" value="Unassembled WGS sequence"/>
</dbReference>
<name>A0AA41PY10_9ACTN</name>
<evidence type="ECO:0000313" key="6">
    <source>
        <dbReference type="Proteomes" id="UP001165378"/>
    </source>
</evidence>
<dbReference type="Pfam" id="PF13458">
    <property type="entry name" value="Peripla_BP_6"/>
    <property type="match status" value="1"/>
</dbReference>
<dbReference type="SUPFAM" id="SSF53822">
    <property type="entry name" value="Periplasmic binding protein-like I"/>
    <property type="match status" value="1"/>
</dbReference>
<comment type="caution">
    <text evidence="5">The sequence shown here is derived from an EMBL/GenBank/DDBJ whole genome shotgun (WGS) entry which is preliminary data.</text>
</comment>
<dbReference type="InterPro" id="IPR028082">
    <property type="entry name" value="Peripla_BP_I"/>
</dbReference>
<dbReference type="RefSeq" id="WP_235051630.1">
    <property type="nucleotide sequence ID" value="NZ_JAKFHA010000004.1"/>
</dbReference>
<evidence type="ECO:0000256" key="3">
    <source>
        <dbReference type="SAM" id="MobiDB-lite"/>
    </source>
</evidence>
<feature type="compositionally biased region" description="Low complexity" evidence="3">
    <location>
        <begin position="56"/>
        <end position="67"/>
    </location>
</feature>
<sequence length="449" mass="45119">MHPLQSDDPAAVTGRHLSARRDEASGTAPDPARRRLIIGGALLSAAAIGGVAACSSDGTKSAAATGSAPPPAPPAAGPSEAPAAPTPTGPKPRYRIGLQAPLSGGGAAEMGANLQTGVELALKQAESTGKLTFRLELVVADDEGQGPKGPAAAKVLLDDSEVVAVVGPLFSGPAMTTGEAYGAAGLATVTPGATKHTLGTRGFTAFHRALPGDRAEGTEMAALLGGKLKATNVVVVDNKTEYADSIVEGLLEGLTSRGISHSRKTAPPGTRDFAAIATAVAKAGADAVVCVGYGPEAALLSKALDSAGFTGTRLGADAMAEKGFVSSAGSSAENWWLTVPVADAAAEPALAAFAADYERVFQKKPGIYAAEGFDIANLLIEAVKSLGNQPVTRAAVLGAVRSSRYQGLVKSYAFDRSTGEWAGTGGTFAYQVKSAKIQYVGSVAKLVAG</sequence>
<organism evidence="5 6">
    <name type="scientific">Yinghuangia soli</name>
    <dbReference type="NCBI Taxonomy" id="2908204"/>
    <lineage>
        <taxon>Bacteria</taxon>
        <taxon>Bacillati</taxon>
        <taxon>Actinomycetota</taxon>
        <taxon>Actinomycetes</taxon>
        <taxon>Kitasatosporales</taxon>
        <taxon>Streptomycetaceae</taxon>
        <taxon>Yinghuangia</taxon>
    </lineage>
</organism>
<accession>A0AA41PY10</accession>
<comment type="similarity">
    <text evidence="1">Belongs to the leucine-binding protein family.</text>
</comment>
<keyword evidence="6" id="KW-1185">Reference proteome</keyword>
<dbReference type="CDD" id="cd06342">
    <property type="entry name" value="PBP1_ABC_LIVBP-like"/>
    <property type="match status" value="1"/>
</dbReference>
<proteinExistence type="inferred from homology"/>
<evidence type="ECO:0000256" key="1">
    <source>
        <dbReference type="ARBA" id="ARBA00010062"/>
    </source>
</evidence>
<evidence type="ECO:0000256" key="2">
    <source>
        <dbReference type="ARBA" id="ARBA00022729"/>
    </source>
</evidence>
<gene>
    <name evidence="5" type="ORF">LZ495_09680</name>
</gene>
<dbReference type="EMBL" id="JAKFHA010000004">
    <property type="protein sequence ID" value="MCF2527480.1"/>
    <property type="molecule type" value="Genomic_DNA"/>
</dbReference>